<evidence type="ECO:0000259" key="8">
    <source>
        <dbReference type="PROSITE" id="PS50109"/>
    </source>
</evidence>
<feature type="transmembrane region" description="Helical" evidence="7">
    <location>
        <begin position="271"/>
        <end position="290"/>
    </location>
</feature>
<evidence type="ECO:0000256" key="3">
    <source>
        <dbReference type="ARBA" id="ARBA00022553"/>
    </source>
</evidence>
<dbReference type="InterPro" id="IPR001789">
    <property type="entry name" value="Sig_transdc_resp-reg_receiver"/>
</dbReference>
<dbReference type="InterPro" id="IPR036890">
    <property type="entry name" value="HATPase_C_sf"/>
</dbReference>
<protein>
    <recommendedName>
        <fullName evidence="2">histidine kinase</fullName>
        <ecNumber evidence="2">2.7.13.3</ecNumber>
    </recommendedName>
</protein>
<dbReference type="AlphaFoldDB" id="A0AAP5EAD3"/>
<dbReference type="Proteomes" id="UP001226084">
    <property type="component" value="Unassembled WGS sequence"/>
</dbReference>
<evidence type="ECO:0000313" key="11">
    <source>
        <dbReference type="Proteomes" id="UP001226084"/>
    </source>
</evidence>
<dbReference type="InterPro" id="IPR011006">
    <property type="entry name" value="CheY-like_superfamily"/>
</dbReference>
<dbReference type="EC" id="2.7.13.3" evidence="2"/>
<dbReference type="Gene3D" id="1.20.120.160">
    <property type="entry name" value="HPT domain"/>
    <property type="match status" value="1"/>
</dbReference>
<dbReference type="Pfam" id="PF02518">
    <property type="entry name" value="HATPase_c"/>
    <property type="match status" value="1"/>
</dbReference>
<feature type="modified residue" description="4-aspartylphosphate" evidence="6">
    <location>
        <position position="593"/>
    </location>
</feature>
<dbReference type="InterPro" id="IPR036097">
    <property type="entry name" value="HisK_dim/P_sf"/>
</dbReference>
<dbReference type="Gene3D" id="3.40.190.10">
    <property type="entry name" value="Periplasmic binding protein-like II"/>
    <property type="match status" value="2"/>
</dbReference>
<evidence type="ECO:0000256" key="4">
    <source>
        <dbReference type="ARBA" id="ARBA00022679"/>
    </source>
</evidence>
<dbReference type="GO" id="GO:0000155">
    <property type="term" value="F:phosphorelay sensor kinase activity"/>
    <property type="evidence" value="ECO:0007669"/>
    <property type="project" value="InterPro"/>
</dbReference>
<dbReference type="PROSITE" id="PS50109">
    <property type="entry name" value="HIS_KIN"/>
    <property type="match status" value="1"/>
</dbReference>
<dbReference type="InterPro" id="IPR004358">
    <property type="entry name" value="Sig_transdc_His_kin-like_C"/>
</dbReference>
<reference evidence="10" key="1">
    <citation type="submission" date="2023-07" db="EMBL/GenBank/DDBJ databases">
        <title>Functional and genomic diversity of the sorghum phyllosphere microbiome.</title>
        <authorList>
            <person name="Shade A."/>
        </authorList>
    </citation>
    <scope>NUCLEOTIDE SEQUENCE</scope>
    <source>
        <strain evidence="10">SORGH_AS_0457</strain>
    </source>
</reference>
<dbReference type="SMART" id="SM00388">
    <property type="entry name" value="HisKA"/>
    <property type="match status" value="1"/>
</dbReference>
<dbReference type="CDD" id="cd17546">
    <property type="entry name" value="REC_hyHK_CKI1_RcsC-like"/>
    <property type="match status" value="1"/>
</dbReference>
<evidence type="ECO:0000256" key="5">
    <source>
        <dbReference type="ARBA" id="ARBA00022777"/>
    </source>
</evidence>
<feature type="domain" description="Response regulatory" evidence="9">
    <location>
        <begin position="544"/>
        <end position="663"/>
    </location>
</feature>
<dbReference type="PANTHER" id="PTHR43047:SF64">
    <property type="entry name" value="HISTIDINE KINASE CONTAINING CHEY-HOMOLOGOUS RECEIVER DOMAIN AND PAS DOMAIN-RELATED"/>
    <property type="match status" value="1"/>
</dbReference>
<evidence type="ECO:0000313" key="10">
    <source>
        <dbReference type="EMBL" id="MDQ1108680.1"/>
    </source>
</evidence>
<dbReference type="SUPFAM" id="SSF47384">
    <property type="entry name" value="Homodimeric domain of signal transducing histidine kinase"/>
    <property type="match status" value="1"/>
</dbReference>
<keyword evidence="7" id="KW-0812">Transmembrane</keyword>
<accession>A0AAP5EAD3</accession>
<proteinExistence type="predicted"/>
<dbReference type="CDD" id="cd16922">
    <property type="entry name" value="HATPase_EvgS-ArcB-TorS-like"/>
    <property type="match status" value="1"/>
</dbReference>
<dbReference type="InterPro" id="IPR036641">
    <property type="entry name" value="HPT_dom_sf"/>
</dbReference>
<comment type="catalytic activity">
    <reaction evidence="1">
        <text>ATP + protein L-histidine = ADP + protein N-phospho-L-histidine.</text>
        <dbReference type="EC" id="2.7.13.3"/>
    </reaction>
</comment>
<evidence type="ECO:0000256" key="1">
    <source>
        <dbReference type="ARBA" id="ARBA00000085"/>
    </source>
</evidence>
<dbReference type="InterPro" id="IPR005467">
    <property type="entry name" value="His_kinase_dom"/>
</dbReference>
<gene>
    <name evidence="10" type="ORF">QE424_001839</name>
</gene>
<comment type="caution">
    <text evidence="10">The sequence shown here is derived from an EMBL/GenBank/DDBJ whole genome shotgun (WGS) entry which is preliminary data.</text>
</comment>
<feature type="domain" description="Histidine kinase" evidence="8">
    <location>
        <begin position="308"/>
        <end position="528"/>
    </location>
</feature>
<keyword evidence="5 10" id="KW-0418">Kinase</keyword>
<evidence type="ECO:0000259" key="9">
    <source>
        <dbReference type="PROSITE" id="PS50110"/>
    </source>
</evidence>
<dbReference type="SUPFAM" id="SSF55874">
    <property type="entry name" value="ATPase domain of HSP90 chaperone/DNA topoisomerase II/histidine kinase"/>
    <property type="match status" value="1"/>
</dbReference>
<evidence type="ECO:0000256" key="2">
    <source>
        <dbReference type="ARBA" id="ARBA00012438"/>
    </source>
</evidence>
<dbReference type="PANTHER" id="PTHR43047">
    <property type="entry name" value="TWO-COMPONENT HISTIDINE PROTEIN KINASE"/>
    <property type="match status" value="1"/>
</dbReference>
<keyword evidence="3 6" id="KW-0597">Phosphoprotein</keyword>
<keyword evidence="4 10" id="KW-0808">Transferase</keyword>
<dbReference type="SUPFAM" id="SSF52172">
    <property type="entry name" value="CheY-like"/>
    <property type="match status" value="1"/>
</dbReference>
<dbReference type="InterPro" id="IPR003661">
    <property type="entry name" value="HisK_dim/P_dom"/>
</dbReference>
<dbReference type="SUPFAM" id="SSF47226">
    <property type="entry name" value="Histidine-containing phosphotransfer domain, HPT domain"/>
    <property type="match status" value="1"/>
</dbReference>
<evidence type="ECO:0000256" key="6">
    <source>
        <dbReference type="PROSITE-ProRule" id="PRU00169"/>
    </source>
</evidence>
<keyword evidence="7" id="KW-1133">Transmembrane helix</keyword>
<dbReference type="Gene3D" id="3.30.565.10">
    <property type="entry name" value="Histidine kinase-like ATPase, C-terminal domain"/>
    <property type="match status" value="1"/>
</dbReference>
<dbReference type="Pfam" id="PF00512">
    <property type="entry name" value="HisKA"/>
    <property type="match status" value="1"/>
</dbReference>
<organism evidence="10 11">
    <name type="scientific">Stenotrophomonas rhizophila</name>
    <dbReference type="NCBI Taxonomy" id="216778"/>
    <lineage>
        <taxon>Bacteria</taxon>
        <taxon>Pseudomonadati</taxon>
        <taxon>Pseudomonadota</taxon>
        <taxon>Gammaproteobacteria</taxon>
        <taxon>Lysobacterales</taxon>
        <taxon>Lysobacteraceae</taxon>
        <taxon>Stenotrophomonas</taxon>
    </lineage>
</organism>
<sequence>MSGNWTWAGALTGVLVGLLLPVTPGSSAEPRLVRVAADPSQHGLLANDNRAARDTNLITGYAQLVAEQAGLEFREQPVESATAALQAICDGRADLMLLLGPLDNAPCTALAASPAYYRGQTLMASRHAQAHPPEFAHLRRVAVVRGTRLAEWLGAYHPHLQVVDLPSLREALSAVEAGVVDAALDLDVAMRPVVRRDFGNSLLLHGGPSTLPGSLHLVVRHRDRALLDQIHQAMRSISPQEHAMLMQRWTKATYLSGPSLQVMSQHFRWELLAGALILLALLTAGVWMRVAQQSARRSERQQARFIAVMSHEVRNAAQALVTSVDLLHQSGLDQGQRQLVNAARNAGAGLRHLLGHALDYSRLATGEYHPTPGWQDVRQLARDCLAVARPAAEAKGLAITLLQDTDPLPRMWLDGDALRQVLSNLLGNAVKFTDLGHVDVTLSLHLDQDSAHLGLAVRDTGIGIPAALHDTVFKPFAQAHDSHSRQMGGAGLGLSICQDLVRGMGGTVQLRSAPGEGSCFEVRLPVVIEATGPCAGEQPLAGRTLLLVEDHALNRTVVCRQLETLGASVSSCADGASALHCQAAEPCGIVLLDCVLDDMSGYELAVQLRQLERRHGRTPAVLVAVSANDSAAHVERCLACGMDAVLCKPLDIGQLLRALQVETQGNAERLASASSGPTDPVWIEILQSLQGEQMALHDALRDRAATALRHHAHRLAGVLQMLGQPDLAAIAGDLHELDLDEPGDWLDAGRLLGYLRPALAGLAGGTIISAAGDSAATARAPETR</sequence>
<dbReference type="Pfam" id="PF00072">
    <property type="entry name" value="Response_reg"/>
    <property type="match status" value="1"/>
</dbReference>
<evidence type="ECO:0000256" key="7">
    <source>
        <dbReference type="SAM" id="Phobius"/>
    </source>
</evidence>
<dbReference type="EMBL" id="JAUTAS010000001">
    <property type="protein sequence ID" value="MDQ1108680.1"/>
    <property type="molecule type" value="Genomic_DNA"/>
</dbReference>
<dbReference type="RefSeq" id="WP_307107008.1">
    <property type="nucleotide sequence ID" value="NZ_JAUTAS010000001.1"/>
</dbReference>
<dbReference type="CDD" id="cd00082">
    <property type="entry name" value="HisKA"/>
    <property type="match status" value="1"/>
</dbReference>
<dbReference type="SUPFAM" id="SSF53850">
    <property type="entry name" value="Periplasmic binding protein-like II"/>
    <property type="match status" value="1"/>
</dbReference>
<dbReference type="SMART" id="SM00448">
    <property type="entry name" value="REC"/>
    <property type="match status" value="1"/>
</dbReference>
<name>A0AAP5EAD3_9GAMM</name>
<dbReference type="InterPro" id="IPR003594">
    <property type="entry name" value="HATPase_dom"/>
</dbReference>
<dbReference type="SMART" id="SM00062">
    <property type="entry name" value="PBPb"/>
    <property type="match status" value="1"/>
</dbReference>
<dbReference type="Gene3D" id="1.10.287.130">
    <property type="match status" value="1"/>
</dbReference>
<dbReference type="Gene3D" id="3.40.50.2300">
    <property type="match status" value="1"/>
</dbReference>
<keyword evidence="7" id="KW-0472">Membrane</keyword>
<dbReference type="PROSITE" id="PS50110">
    <property type="entry name" value="RESPONSE_REGULATORY"/>
    <property type="match status" value="1"/>
</dbReference>
<dbReference type="InterPro" id="IPR001638">
    <property type="entry name" value="Solute-binding_3/MltF_N"/>
</dbReference>
<dbReference type="SMART" id="SM00387">
    <property type="entry name" value="HATPase_c"/>
    <property type="match status" value="1"/>
</dbReference>
<dbReference type="PRINTS" id="PR00344">
    <property type="entry name" value="BCTRLSENSOR"/>
</dbReference>